<dbReference type="EMBL" id="AUZX01003520">
    <property type="protein sequence ID" value="EQD73678.1"/>
    <property type="molecule type" value="Genomic_DNA"/>
</dbReference>
<proteinExistence type="predicted"/>
<gene>
    <name evidence="1" type="ORF">B1A_04831</name>
</gene>
<protein>
    <submittedName>
        <fullName evidence="1">Transposase</fullName>
    </submittedName>
</protein>
<organism evidence="1">
    <name type="scientific">mine drainage metagenome</name>
    <dbReference type="NCBI Taxonomy" id="410659"/>
    <lineage>
        <taxon>unclassified sequences</taxon>
        <taxon>metagenomes</taxon>
        <taxon>ecological metagenomes</taxon>
    </lineage>
</organism>
<dbReference type="AlphaFoldDB" id="T1BYV5"/>
<sequence>MKYAFIQRNKLVWPICVQCRVLLVGISGYHEHLARRLDIAKRRHLSDEALLVTS</sequence>
<name>T1BYV5_9ZZZZ</name>
<reference evidence="1" key="2">
    <citation type="journal article" date="2014" name="ISME J.">
        <title>Microbial stratification in low pH oxic and suboxic macroscopic growths along an acid mine drainage.</title>
        <authorList>
            <person name="Mendez-Garcia C."/>
            <person name="Mesa V."/>
            <person name="Sprenger R.R."/>
            <person name="Richter M."/>
            <person name="Diez M.S."/>
            <person name="Solano J."/>
            <person name="Bargiela R."/>
            <person name="Golyshina O.V."/>
            <person name="Manteca A."/>
            <person name="Ramos J.L."/>
            <person name="Gallego J.R."/>
            <person name="Llorente I."/>
            <person name="Martins Dos Santos V.A."/>
            <person name="Jensen O.N."/>
            <person name="Pelaez A.I."/>
            <person name="Sanchez J."/>
            <person name="Ferrer M."/>
        </authorList>
    </citation>
    <scope>NUCLEOTIDE SEQUENCE</scope>
</reference>
<accession>T1BYV5</accession>
<comment type="caution">
    <text evidence="1">The sequence shown here is derived from an EMBL/GenBank/DDBJ whole genome shotgun (WGS) entry which is preliminary data.</text>
</comment>
<feature type="non-terminal residue" evidence="1">
    <location>
        <position position="54"/>
    </location>
</feature>
<evidence type="ECO:0000313" key="1">
    <source>
        <dbReference type="EMBL" id="EQD73678.1"/>
    </source>
</evidence>
<reference evidence="1" key="1">
    <citation type="submission" date="2013-08" db="EMBL/GenBank/DDBJ databases">
        <authorList>
            <person name="Mendez C."/>
            <person name="Richter M."/>
            <person name="Ferrer M."/>
            <person name="Sanchez J."/>
        </authorList>
    </citation>
    <scope>NUCLEOTIDE SEQUENCE</scope>
</reference>